<feature type="domain" description="DUF7923" evidence="1">
    <location>
        <begin position="9"/>
        <end position="123"/>
    </location>
</feature>
<dbReference type="Pfam" id="PF25540">
    <property type="entry name" value="DUF7923"/>
    <property type="match status" value="2"/>
</dbReference>
<evidence type="ECO:0000313" key="4">
    <source>
        <dbReference type="Proteomes" id="UP000076881"/>
    </source>
</evidence>
<gene>
    <name evidence="3" type="ORF">LEL_05691</name>
</gene>
<protein>
    <recommendedName>
        <fullName evidence="5">C3H1-type domain-containing protein</fullName>
    </recommendedName>
</protein>
<dbReference type="OrthoDB" id="2270193at2759"/>
<comment type="caution">
    <text evidence="3">The sequence shown here is derived from an EMBL/GenBank/DDBJ whole genome shotgun (WGS) entry which is preliminary data.</text>
</comment>
<dbReference type="Pfam" id="PF25543">
    <property type="entry name" value="zf-CCCH_tandem"/>
    <property type="match status" value="1"/>
</dbReference>
<evidence type="ECO:0000313" key="3">
    <source>
        <dbReference type="EMBL" id="OAA76007.1"/>
    </source>
</evidence>
<dbReference type="PANTHER" id="PTHR37543">
    <property type="entry name" value="CCCH ZINC FINGER DNA BINDING PROTEIN (AFU_ORTHOLOGUE AFUA_5G12760)"/>
    <property type="match status" value="1"/>
</dbReference>
<sequence>MLKIISAKSSNPYVIVLVDGDGAKFEDSLIRDTESGGSKAANALKKQVDRHLRGTSLEHGVDVFARVYANFHGLGKVLRQSGLIRYIDDLQKFARGFTNTRPGFDVVDVDYGKGNADSKIRREHCERAHFCQLILTLEAPDLLKWHYMDSRCKKIFLVVCHDAGYVHDLRPLLDENSDRIVLVETTPAEPVFESLGLSVTQFEDVFRDAPLEPGAGLHTPLSPVQKAPNQLAGATPSQRSAVAGAQPERYGSVEQRSGSYAKVCGDNRHQNIVLSKGNKRRPLVINLNEDGNRIDASIQNAFNAKTRATYRQKLAKAKKGAFCNRHYIQNGCEWGPNCIMEHAMELTLEELDFHRFKARTGPCPYGPTCTDMHCSRGHHCPLDPSCERRDCQFRRSGFGDLHLSRGKMKAVYVMMLPNCRIYAELDHRKRMVEGVSFPEQI</sequence>
<dbReference type="InterPro" id="IPR057683">
    <property type="entry name" value="DUF7923"/>
</dbReference>
<dbReference type="EMBL" id="AZHF01000004">
    <property type="protein sequence ID" value="OAA76007.1"/>
    <property type="molecule type" value="Genomic_DNA"/>
</dbReference>
<evidence type="ECO:0000259" key="2">
    <source>
        <dbReference type="Pfam" id="PF25543"/>
    </source>
</evidence>
<proteinExistence type="predicted"/>
<name>A0A168G4C6_CORDF</name>
<reference evidence="3 4" key="1">
    <citation type="journal article" date="2016" name="Genome Biol. Evol.">
        <title>Divergent and convergent evolution of fungal pathogenicity.</title>
        <authorList>
            <person name="Shang Y."/>
            <person name="Xiao G."/>
            <person name="Zheng P."/>
            <person name="Cen K."/>
            <person name="Zhan S."/>
            <person name="Wang C."/>
        </authorList>
    </citation>
    <scope>NUCLEOTIDE SEQUENCE [LARGE SCALE GENOMIC DNA]</scope>
    <source>
        <strain evidence="3 4">RCEF 1005</strain>
    </source>
</reference>
<keyword evidence="4" id="KW-1185">Reference proteome</keyword>
<dbReference type="PANTHER" id="PTHR37543:SF1">
    <property type="entry name" value="CCCH ZINC FINGER DNA BINDING PROTEIN (AFU_ORTHOLOGUE AFUA_5G12760)"/>
    <property type="match status" value="1"/>
</dbReference>
<evidence type="ECO:0000259" key="1">
    <source>
        <dbReference type="Pfam" id="PF25540"/>
    </source>
</evidence>
<feature type="domain" description="Tandem CCCH zinc finger" evidence="2">
    <location>
        <begin position="355"/>
        <end position="395"/>
    </location>
</feature>
<dbReference type="InterPro" id="IPR057654">
    <property type="entry name" value="Znf-CCCH_tandem"/>
</dbReference>
<evidence type="ECO:0008006" key="5">
    <source>
        <dbReference type="Google" id="ProtNLM"/>
    </source>
</evidence>
<dbReference type="AlphaFoldDB" id="A0A168G4C6"/>
<dbReference type="Proteomes" id="UP000076881">
    <property type="component" value="Unassembled WGS sequence"/>
</dbReference>
<organism evidence="3 4">
    <name type="scientific">Akanthomyces lecanii RCEF 1005</name>
    <dbReference type="NCBI Taxonomy" id="1081108"/>
    <lineage>
        <taxon>Eukaryota</taxon>
        <taxon>Fungi</taxon>
        <taxon>Dikarya</taxon>
        <taxon>Ascomycota</taxon>
        <taxon>Pezizomycotina</taxon>
        <taxon>Sordariomycetes</taxon>
        <taxon>Hypocreomycetidae</taxon>
        <taxon>Hypocreales</taxon>
        <taxon>Cordycipitaceae</taxon>
        <taxon>Akanthomyces</taxon>
        <taxon>Cordyceps confragosa</taxon>
    </lineage>
</organism>
<accession>A0A168G4C6</accession>
<feature type="domain" description="DUF7923" evidence="1">
    <location>
        <begin position="142"/>
        <end position="206"/>
    </location>
</feature>
<dbReference type="STRING" id="1081108.A0A168G4C6"/>